<organism evidence="3 4">
    <name type="scientific">Lusitaniella coriacea LEGE 07157</name>
    <dbReference type="NCBI Taxonomy" id="945747"/>
    <lineage>
        <taxon>Bacteria</taxon>
        <taxon>Bacillati</taxon>
        <taxon>Cyanobacteriota</taxon>
        <taxon>Cyanophyceae</taxon>
        <taxon>Spirulinales</taxon>
        <taxon>Lusitaniellaceae</taxon>
        <taxon>Lusitaniella</taxon>
    </lineage>
</organism>
<dbReference type="SUPFAM" id="SSF53187">
    <property type="entry name" value="Zn-dependent exopeptidases"/>
    <property type="match status" value="1"/>
</dbReference>
<keyword evidence="4" id="KW-1185">Reference proteome</keyword>
<sequence length="340" mass="38682">MYRFRIQIVSKSALIRLAKLLGILLILVIGVWFLMFQMPGQNYSGQLLPLQEEEITLQKSLQQDIQTIAVDLGIRNITHYENLNKTRNFLENSLTQAGYEVKRQTYKINDQSFYNLAVERLGTEHPEEIVLIGGHYDSAFSSPGANDNATGAAATLELAKLFAQKSAKRTIRFVEFTNEEPPFFQTENMGSLVYAEQLHQDKEKIVAMLSLETMGYFSNIAGSQKYPFPLDLLYPNRGDFISFVGNLNSRKLVRRTIKSFRDRARFPSEGAALPSWIPGVGWSDQWSFWQQGNPGIMITDTAPYRYPYYHTEQDTPDKINFDKLARVVAALAEVISDLAE</sequence>
<gene>
    <name evidence="3" type="ORF">IQ249_00520</name>
</gene>
<dbReference type="EMBL" id="JADEWZ010000001">
    <property type="protein sequence ID" value="MBE9114371.1"/>
    <property type="molecule type" value="Genomic_DNA"/>
</dbReference>
<dbReference type="InterPro" id="IPR045175">
    <property type="entry name" value="M28_fam"/>
</dbReference>
<name>A0A8J7AR21_9CYAN</name>
<dbReference type="PANTHER" id="PTHR12147">
    <property type="entry name" value="METALLOPEPTIDASE M28 FAMILY MEMBER"/>
    <property type="match status" value="1"/>
</dbReference>
<dbReference type="GO" id="GO:0008235">
    <property type="term" value="F:metalloexopeptidase activity"/>
    <property type="evidence" value="ECO:0007669"/>
    <property type="project" value="InterPro"/>
</dbReference>
<evidence type="ECO:0000313" key="4">
    <source>
        <dbReference type="Proteomes" id="UP000654482"/>
    </source>
</evidence>
<evidence type="ECO:0000256" key="1">
    <source>
        <dbReference type="SAM" id="Phobius"/>
    </source>
</evidence>
<keyword evidence="1" id="KW-0812">Transmembrane</keyword>
<feature type="transmembrane region" description="Helical" evidence="1">
    <location>
        <begin position="20"/>
        <end position="38"/>
    </location>
</feature>
<proteinExistence type="predicted"/>
<accession>A0A8J7AR21</accession>
<dbReference type="Gene3D" id="3.40.630.10">
    <property type="entry name" value="Zn peptidases"/>
    <property type="match status" value="1"/>
</dbReference>
<protein>
    <submittedName>
        <fullName evidence="3">M28 family peptidase</fullName>
    </submittedName>
</protein>
<keyword evidence="1" id="KW-1133">Transmembrane helix</keyword>
<dbReference type="GO" id="GO:0006508">
    <property type="term" value="P:proteolysis"/>
    <property type="evidence" value="ECO:0007669"/>
    <property type="project" value="InterPro"/>
</dbReference>
<comment type="caution">
    <text evidence="3">The sequence shown here is derived from an EMBL/GenBank/DDBJ whole genome shotgun (WGS) entry which is preliminary data.</text>
</comment>
<dbReference type="InterPro" id="IPR007484">
    <property type="entry name" value="Peptidase_M28"/>
</dbReference>
<evidence type="ECO:0000259" key="2">
    <source>
        <dbReference type="Pfam" id="PF04389"/>
    </source>
</evidence>
<keyword evidence="1" id="KW-0472">Membrane</keyword>
<dbReference type="PANTHER" id="PTHR12147:SF26">
    <property type="entry name" value="PEPTIDASE M28 DOMAIN-CONTAINING PROTEIN"/>
    <property type="match status" value="1"/>
</dbReference>
<evidence type="ECO:0000313" key="3">
    <source>
        <dbReference type="EMBL" id="MBE9114371.1"/>
    </source>
</evidence>
<dbReference type="Proteomes" id="UP000654482">
    <property type="component" value="Unassembled WGS sequence"/>
</dbReference>
<dbReference type="Pfam" id="PF04389">
    <property type="entry name" value="Peptidase_M28"/>
    <property type="match status" value="1"/>
</dbReference>
<dbReference type="AlphaFoldDB" id="A0A8J7AR21"/>
<dbReference type="RefSeq" id="WP_194027453.1">
    <property type="nucleotide sequence ID" value="NZ_JADEWZ010000001.1"/>
</dbReference>
<feature type="domain" description="Peptidase M28" evidence="2">
    <location>
        <begin position="115"/>
        <end position="334"/>
    </location>
</feature>
<reference evidence="3" key="1">
    <citation type="submission" date="2020-10" db="EMBL/GenBank/DDBJ databases">
        <authorList>
            <person name="Castelo-Branco R."/>
            <person name="Eusebio N."/>
            <person name="Adriana R."/>
            <person name="Vieira A."/>
            <person name="Brugerolle De Fraissinette N."/>
            <person name="Rezende De Castro R."/>
            <person name="Schneider M.P."/>
            <person name="Vasconcelos V."/>
            <person name="Leao P.N."/>
        </authorList>
    </citation>
    <scope>NUCLEOTIDE SEQUENCE</scope>
    <source>
        <strain evidence="3">LEGE 07157</strain>
    </source>
</reference>